<evidence type="ECO:0000313" key="4">
    <source>
        <dbReference type="Proteomes" id="UP000013827"/>
    </source>
</evidence>
<reference evidence="4" key="1">
    <citation type="journal article" date="2013" name="Nature">
        <title>Pan genome of the phytoplankton Emiliania underpins its global distribution.</title>
        <authorList>
            <person name="Read B.A."/>
            <person name="Kegel J."/>
            <person name="Klute M.J."/>
            <person name="Kuo A."/>
            <person name="Lefebvre S.C."/>
            <person name="Maumus F."/>
            <person name="Mayer C."/>
            <person name="Miller J."/>
            <person name="Monier A."/>
            <person name="Salamov A."/>
            <person name="Young J."/>
            <person name="Aguilar M."/>
            <person name="Claverie J.M."/>
            <person name="Frickenhaus S."/>
            <person name="Gonzalez K."/>
            <person name="Herman E.K."/>
            <person name="Lin Y.C."/>
            <person name="Napier J."/>
            <person name="Ogata H."/>
            <person name="Sarno A.F."/>
            <person name="Shmutz J."/>
            <person name="Schroeder D."/>
            <person name="de Vargas C."/>
            <person name="Verret F."/>
            <person name="von Dassow P."/>
            <person name="Valentin K."/>
            <person name="Van de Peer Y."/>
            <person name="Wheeler G."/>
            <person name="Dacks J.B."/>
            <person name="Delwiche C.F."/>
            <person name="Dyhrman S.T."/>
            <person name="Glockner G."/>
            <person name="John U."/>
            <person name="Richards T."/>
            <person name="Worden A.Z."/>
            <person name="Zhang X."/>
            <person name="Grigoriev I.V."/>
            <person name="Allen A.E."/>
            <person name="Bidle K."/>
            <person name="Borodovsky M."/>
            <person name="Bowler C."/>
            <person name="Brownlee C."/>
            <person name="Cock J.M."/>
            <person name="Elias M."/>
            <person name="Gladyshev V.N."/>
            <person name="Groth M."/>
            <person name="Guda C."/>
            <person name="Hadaegh A."/>
            <person name="Iglesias-Rodriguez M.D."/>
            <person name="Jenkins J."/>
            <person name="Jones B.M."/>
            <person name="Lawson T."/>
            <person name="Leese F."/>
            <person name="Lindquist E."/>
            <person name="Lobanov A."/>
            <person name="Lomsadze A."/>
            <person name="Malik S.B."/>
            <person name="Marsh M.E."/>
            <person name="Mackinder L."/>
            <person name="Mock T."/>
            <person name="Mueller-Roeber B."/>
            <person name="Pagarete A."/>
            <person name="Parker M."/>
            <person name="Probert I."/>
            <person name="Quesneville H."/>
            <person name="Raines C."/>
            <person name="Rensing S.A."/>
            <person name="Riano-Pachon D.M."/>
            <person name="Richier S."/>
            <person name="Rokitta S."/>
            <person name="Shiraiwa Y."/>
            <person name="Soanes D.M."/>
            <person name="van der Giezen M."/>
            <person name="Wahlund T.M."/>
            <person name="Williams B."/>
            <person name="Wilson W."/>
            <person name="Wolfe G."/>
            <person name="Wurch L.L."/>
        </authorList>
    </citation>
    <scope>NUCLEOTIDE SEQUENCE</scope>
</reference>
<dbReference type="AlphaFoldDB" id="A0A0D3L1H4"/>
<dbReference type="HOGENOM" id="CLU_374045_0_0_1"/>
<protein>
    <recommendedName>
        <fullName evidence="5">EGF-like domain-containing protein</fullName>
    </recommendedName>
</protein>
<accession>A0A0D3L1H4</accession>
<name>A0A0D3L1H4_EMIH1</name>
<dbReference type="GeneID" id="17287129"/>
<dbReference type="PaxDb" id="2903-EOD41859"/>
<dbReference type="Gene3D" id="3.20.80.10">
    <property type="entry name" value="Regulatory factor, effector binding domain"/>
    <property type="match status" value="1"/>
</dbReference>
<dbReference type="Pfam" id="PF04832">
    <property type="entry name" value="SOUL"/>
    <property type="match status" value="1"/>
</dbReference>
<evidence type="ECO:0000256" key="1">
    <source>
        <dbReference type="ARBA" id="ARBA00009817"/>
    </source>
</evidence>
<keyword evidence="2" id="KW-0732">Signal</keyword>
<keyword evidence="4" id="KW-1185">Reference proteome</keyword>
<organism evidence="3 4">
    <name type="scientific">Emiliania huxleyi (strain CCMP1516)</name>
    <dbReference type="NCBI Taxonomy" id="280463"/>
    <lineage>
        <taxon>Eukaryota</taxon>
        <taxon>Haptista</taxon>
        <taxon>Haptophyta</taxon>
        <taxon>Prymnesiophyceae</taxon>
        <taxon>Isochrysidales</taxon>
        <taxon>Noelaerhabdaceae</taxon>
        <taxon>Emiliania</taxon>
    </lineage>
</organism>
<dbReference type="EnsemblProtists" id="EOD41859">
    <property type="protein sequence ID" value="EOD41859"/>
    <property type="gene ID" value="EMIHUDRAFT_95072"/>
</dbReference>
<feature type="chain" id="PRO_5044229123" description="EGF-like domain-containing protein" evidence="2">
    <location>
        <begin position="21"/>
        <end position="743"/>
    </location>
</feature>
<evidence type="ECO:0008006" key="5">
    <source>
        <dbReference type="Google" id="ProtNLM"/>
    </source>
</evidence>
<sequence>MTDAAAARSLLLLLANRCAAEEAKEAALRDFMSVPPEQRDRVLDEAVSLIASSSDSLLASRRWPLPLPSRRAALGSYARLLDSMMREEPGGGARFTDGGDSAKRRRFVGVLLRQLRRGKGGVWALEREAARRRRQIVDVAFPALQSLRCLSLQAMTTPVLSSAATGQMSFVLPSKYWGEGAEPPAPLPESGVQLGRNGGGALEQSSALACLWFGGFAGGDEVARRKEQLLEAVRGDGEWDAACGDDEDAQAASILLMQYNDPFTPPWQRRNEVALPVGGDEFYASLLQGGAEVASALATDLGNGSYALEYERVEMPSAPAGKSAAAIVLRVVLQYTCGHGHLDPPAKEGWPTSGALNLPLRVRRAADVLPLPDLVPPPAAQPSNGDGLIDLSRFDAVVAIGDSTMRQFRPTNADRMRVRIEFHQLSFLLDASSARRCGERARMARRVLGGAASPARQLVLYGGGTWDVMSEYGGGSETTHLPLPEYEAAFATCLRGVRAAFPNATLVLKSLQALHPHRVDCQTATSQLLVNAQNARNRTSTCHVRTKYMSASRTSRLFLSQERVAASLGVRTLGRLYSLTYRHAHQTVRGDGRHFTPQFNDFLWGRTFANVELCSERHRPARFHASRAAGGRRGQGVGAGARDAPEGVGCAVSLVEKHSKTRCEAGGNFGCRVRDDGDREVWARSCRGMFRCEGEADDVACGYPPGAGSYTCRCGQPNSTTANSCADPRRWAGKLSWNLVVSR</sequence>
<feature type="signal peptide" evidence="2">
    <location>
        <begin position="1"/>
        <end position="20"/>
    </location>
</feature>
<dbReference type="SUPFAM" id="SSF55136">
    <property type="entry name" value="Probable bacterial effector-binding domain"/>
    <property type="match status" value="1"/>
</dbReference>
<dbReference type="InterPro" id="IPR006917">
    <property type="entry name" value="SOUL_heme-bd"/>
</dbReference>
<reference evidence="3" key="2">
    <citation type="submission" date="2024-10" db="UniProtKB">
        <authorList>
            <consortium name="EnsemblProtists"/>
        </authorList>
    </citation>
    <scope>IDENTIFICATION</scope>
</reference>
<dbReference type="RefSeq" id="XP_005794288.1">
    <property type="nucleotide sequence ID" value="XM_005794231.1"/>
</dbReference>
<comment type="similarity">
    <text evidence="1">Belongs to the HEBP family.</text>
</comment>
<evidence type="ECO:0000313" key="3">
    <source>
        <dbReference type="EnsemblProtists" id="EOD41859"/>
    </source>
</evidence>
<proteinExistence type="inferred from homology"/>
<dbReference type="Proteomes" id="UP000013827">
    <property type="component" value="Unassembled WGS sequence"/>
</dbReference>
<dbReference type="InterPro" id="IPR011256">
    <property type="entry name" value="Reg_factor_effector_dom_sf"/>
</dbReference>
<dbReference type="KEGG" id="ehx:EMIHUDRAFT_95072"/>
<evidence type="ECO:0000256" key="2">
    <source>
        <dbReference type="SAM" id="SignalP"/>
    </source>
</evidence>